<accession>B9YE95</accession>
<dbReference type="SUPFAM" id="SSF53067">
    <property type="entry name" value="Actin-like ATPase domain"/>
    <property type="match status" value="1"/>
</dbReference>
<dbReference type="Pfam" id="PF01869">
    <property type="entry name" value="BcrAD_BadFG"/>
    <property type="match status" value="1"/>
</dbReference>
<dbReference type="PANTHER" id="PTHR32329">
    <property type="entry name" value="BIFUNCTIONAL PROTEIN [INCLUDES 2-HYDROXYACYL-COA DEHYDRATASE (N-TER) AND ITS ACTIVATOR DOMAIN (C_TERM)-RELATED"/>
    <property type="match status" value="1"/>
</dbReference>
<dbReference type="InterPro" id="IPR002731">
    <property type="entry name" value="ATPase_BadF"/>
</dbReference>
<dbReference type="Gene3D" id="3.30.420.40">
    <property type="match status" value="2"/>
</dbReference>
<proteinExistence type="predicted"/>
<dbReference type="HOGENOM" id="CLU_066597_1_0_9"/>
<evidence type="ECO:0000313" key="3">
    <source>
        <dbReference type="Proteomes" id="UP000005950"/>
    </source>
</evidence>
<name>B9YE95_9FIRM</name>
<dbReference type="RefSeq" id="WP_006061305.1">
    <property type="nucleotide sequence ID" value="NZ_GG657562.1"/>
</dbReference>
<feature type="domain" description="ATPase BadF/BadG/BcrA/BcrD type" evidence="1">
    <location>
        <begin position="3"/>
        <end position="203"/>
    </location>
</feature>
<evidence type="ECO:0000313" key="2">
    <source>
        <dbReference type="EMBL" id="EEF65707.1"/>
    </source>
</evidence>
<reference evidence="2 3" key="1">
    <citation type="submission" date="2008-12" db="EMBL/GenBank/DDBJ databases">
        <authorList>
            <person name="Fulton L."/>
            <person name="Clifton S."/>
            <person name="Fulton B."/>
            <person name="Xu J."/>
            <person name="Minx P."/>
            <person name="Pepin K.H."/>
            <person name="Johnson M."/>
            <person name="Bhonagiri V."/>
            <person name="Nash W.E."/>
            <person name="Mardis E.R."/>
            <person name="Wilson R.K."/>
        </authorList>
    </citation>
    <scope>NUCLEOTIDE SEQUENCE [LARGE SCALE GENOMIC DNA]</scope>
    <source>
        <strain evidence="2 3">DSM 12042</strain>
    </source>
</reference>
<comment type="caution">
    <text evidence="2">The sequence shown here is derived from an EMBL/GenBank/DDBJ whole genome shotgun (WGS) entry which is preliminary data.</text>
</comment>
<dbReference type="CDD" id="cd24034">
    <property type="entry name" value="ASKHA_NBD_O66634-like_rpt1"/>
    <property type="match status" value="1"/>
</dbReference>
<dbReference type="AlphaFoldDB" id="B9YE95"/>
<protein>
    <submittedName>
        <fullName evidence="2">Putative CoA-substrate-specific enzyme activase</fullName>
    </submittedName>
</protein>
<organism evidence="2 3">
    <name type="scientific">Holdemania filiformis DSM 12042</name>
    <dbReference type="NCBI Taxonomy" id="545696"/>
    <lineage>
        <taxon>Bacteria</taxon>
        <taxon>Bacillati</taxon>
        <taxon>Bacillota</taxon>
        <taxon>Erysipelotrichia</taxon>
        <taxon>Erysipelotrichales</taxon>
        <taxon>Erysipelotrichaceae</taxon>
        <taxon>Holdemania</taxon>
    </lineage>
</organism>
<reference evidence="2 3" key="2">
    <citation type="submission" date="2009-02" db="EMBL/GenBank/DDBJ databases">
        <title>Draft genome sequence of Holdemania filiformis DSM 12042.</title>
        <authorList>
            <person name="Sudarsanam P."/>
            <person name="Ley R."/>
            <person name="Guruge J."/>
            <person name="Turnbaugh P.J."/>
            <person name="Mahowald M."/>
            <person name="Liep D."/>
            <person name="Gordon J."/>
        </authorList>
    </citation>
    <scope>NUCLEOTIDE SEQUENCE [LARGE SCALE GENOMIC DNA]</scope>
    <source>
        <strain evidence="2 3">DSM 12042</strain>
    </source>
</reference>
<dbReference type="InterPro" id="IPR051805">
    <property type="entry name" value="Dehydratase_Activator_Redct"/>
</dbReference>
<dbReference type="STRING" id="545696.HOLDEFILI_04169"/>
<dbReference type="Proteomes" id="UP000005950">
    <property type="component" value="Unassembled WGS sequence"/>
</dbReference>
<dbReference type="EMBL" id="ACCF01000262">
    <property type="protein sequence ID" value="EEF65707.1"/>
    <property type="molecule type" value="Genomic_DNA"/>
</dbReference>
<sequence>MRLGIDIGSTTIKYVVLDDAGRCIDQDYQRHSCQITEKLIEVLQKVSAKYNQPAMALAVSGSAAMGLQEKCSLPFVQEVYATRIAATKRLEEVDCIIELGGEDAKILFLSGGLEVRMNGTCAGGTGAFIDQMATLLNLSAEEMNEAAKQAEKIYTIASRCGVFAKSDIQPLINQGADKEDLAASIYQAVVNQTIQGLARGDVKSKVMSSIWADR</sequence>
<dbReference type="PANTHER" id="PTHR32329:SF4">
    <property type="entry name" value="ACTIVATOR OF 2-HYDROXYACYL-COA DEHYDRATASE"/>
    <property type="match status" value="1"/>
</dbReference>
<dbReference type="InterPro" id="IPR043129">
    <property type="entry name" value="ATPase_NBD"/>
</dbReference>
<evidence type="ECO:0000259" key="1">
    <source>
        <dbReference type="Pfam" id="PF01869"/>
    </source>
</evidence>
<gene>
    <name evidence="2" type="ORF">HOLDEFILI_04169</name>
</gene>
<dbReference type="eggNOG" id="COG1924">
    <property type="taxonomic scope" value="Bacteria"/>
</dbReference>